<dbReference type="PANTHER" id="PTHR43025">
    <property type="entry name" value="MONOGALACTOSYLDIACYLGLYCEROL SYNTHASE"/>
    <property type="match status" value="1"/>
</dbReference>
<dbReference type="STRING" id="930129.SAMN05216352_10653"/>
<sequence>MDTGWPRCFSSRYPVEIEEKHITKKECCPKKPLLLVCGGGDGIFPYRKVGEELKKLKIPSTVVMLSGTSRRKFNTTSRQHDMHVLPFTDYFKQYLHAADHLISKAGGMAMEEAVLCEVSIVLYSPFPGIEEYKA</sequence>
<dbReference type="SUPFAM" id="SSF53756">
    <property type="entry name" value="UDP-Glycosyltransferase/glycogen phosphorylase"/>
    <property type="match status" value="1"/>
</dbReference>
<name>A0A1G8J5I2_9BACI</name>
<dbReference type="RefSeq" id="WP_091584938.1">
    <property type="nucleotide sequence ID" value="NZ_FNDU01000006.1"/>
</dbReference>
<keyword evidence="2" id="KW-0808">Transferase</keyword>
<dbReference type="Gene3D" id="3.40.50.2000">
    <property type="entry name" value="Glycogen Phosphorylase B"/>
    <property type="match status" value="1"/>
</dbReference>
<evidence type="ECO:0000313" key="3">
    <source>
        <dbReference type="Proteomes" id="UP000199017"/>
    </source>
</evidence>
<dbReference type="EMBL" id="FNDU01000006">
    <property type="protein sequence ID" value="SDI26509.1"/>
    <property type="molecule type" value="Genomic_DNA"/>
</dbReference>
<protein>
    <submittedName>
        <fullName evidence="2">Processive 1,2-diacylglycerol beta-glucosyltransferase</fullName>
    </submittedName>
</protein>
<accession>A0A1G8J5I2</accession>
<reference evidence="2 3" key="1">
    <citation type="submission" date="2016-10" db="EMBL/GenBank/DDBJ databases">
        <authorList>
            <person name="de Groot N.N."/>
        </authorList>
    </citation>
    <scope>NUCLEOTIDE SEQUENCE [LARGE SCALE GENOMIC DNA]</scope>
    <source>
        <strain evidence="3">P4B,CCM 7963,CECT 7998,DSM 25260,IBRC-M 10614,KCTC 13821</strain>
    </source>
</reference>
<dbReference type="InterPro" id="IPR050519">
    <property type="entry name" value="Glycosyltransf_28_UgtP"/>
</dbReference>
<dbReference type="OrthoDB" id="9815663at2"/>
<dbReference type="GO" id="GO:0016758">
    <property type="term" value="F:hexosyltransferase activity"/>
    <property type="evidence" value="ECO:0007669"/>
    <property type="project" value="InterPro"/>
</dbReference>
<gene>
    <name evidence="2" type="ORF">SAMN05216352_10653</name>
</gene>
<proteinExistence type="predicted"/>
<evidence type="ECO:0000259" key="1">
    <source>
        <dbReference type="Pfam" id="PF04101"/>
    </source>
</evidence>
<dbReference type="Pfam" id="PF04101">
    <property type="entry name" value="Glyco_tran_28_C"/>
    <property type="match status" value="1"/>
</dbReference>
<evidence type="ECO:0000313" key="2">
    <source>
        <dbReference type="EMBL" id="SDI26509.1"/>
    </source>
</evidence>
<dbReference type="PANTHER" id="PTHR43025:SF3">
    <property type="entry name" value="MONOGALACTOSYLDIACYLGLYCEROL SYNTHASE 1, CHLOROPLASTIC"/>
    <property type="match status" value="1"/>
</dbReference>
<dbReference type="AlphaFoldDB" id="A0A1G8J5I2"/>
<keyword evidence="3" id="KW-1185">Reference proteome</keyword>
<dbReference type="InterPro" id="IPR007235">
    <property type="entry name" value="Glyco_trans_28_C"/>
</dbReference>
<organism evidence="2 3">
    <name type="scientific">Alteribacillus bidgolensis</name>
    <dbReference type="NCBI Taxonomy" id="930129"/>
    <lineage>
        <taxon>Bacteria</taxon>
        <taxon>Bacillati</taxon>
        <taxon>Bacillota</taxon>
        <taxon>Bacilli</taxon>
        <taxon>Bacillales</taxon>
        <taxon>Bacillaceae</taxon>
        <taxon>Alteribacillus</taxon>
    </lineage>
</organism>
<dbReference type="Proteomes" id="UP000199017">
    <property type="component" value="Unassembled WGS sequence"/>
</dbReference>
<feature type="domain" description="Glycosyl transferase family 28 C-terminal" evidence="1">
    <location>
        <begin position="49"/>
        <end position="118"/>
    </location>
</feature>